<evidence type="ECO:0000313" key="2">
    <source>
        <dbReference type="Proteomes" id="UP000825729"/>
    </source>
</evidence>
<keyword evidence="2" id="KW-1185">Reference proteome</keyword>
<dbReference type="EMBL" id="JAINDJ010000004">
    <property type="protein sequence ID" value="KAG9451298.1"/>
    <property type="molecule type" value="Genomic_DNA"/>
</dbReference>
<dbReference type="AlphaFoldDB" id="A0AAV7ER17"/>
<dbReference type="Proteomes" id="UP000825729">
    <property type="component" value="Unassembled WGS sequence"/>
</dbReference>
<organism evidence="1 2">
    <name type="scientific">Aristolochia fimbriata</name>
    <name type="common">White veined hardy Dutchman's pipe vine</name>
    <dbReference type="NCBI Taxonomy" id="158543"/>
    <lineage>
        <taxon>Eukaryota</taxon>
        <taxon>Viridiplantae</taxon>
        <taxon>Streptophyta</taxon>
        <taxon>Embryophyta</taxon>
        <taxon>Tracheophyta</taxon>
        <taxon>Spermatophyta</taxon>
        <taxon>Magnoliopsida</taxon>
        <taxon>Magnoliidae</taxon>
        <taxon>Piperales</taxon>
        <taxon>Aristolochiaceae</taxon>
        <taxon>Aristolochia</taxon>
    </lineage>
</organism>
<accession>A0AAV7ER17</accession>
<proteinExistence type="predicted"/>
<comment type="caution">
    <text evidence="1">The sequence shown here is derived from an EMBL/GenBank/DDBJ whole genome shotgun (WGS) entry which is preliminary data.</text>
</comment>
<name>A0AAV7ER17_ARIFI</name>
<evidence type="ECO:0000313" key="1">
    <source>
        <dbReference type="EMBL" id="KAG9451298.1"/>
    </source>
</evidence>
<reference evidence="1 2" key="1">
    <citation type="submission" date="2021-07" db="EMBL/GenBank/DDBJ databases">
        <title>The Aristolochia fimbriata genome: insights into angiosperm evolution, floral development and chemical biosynthesis.</title>
        <authorList>
            <person name="Jiao Y."/>
        </authorList>
    </citation>
    <scope>NUCLEOTIDE SEQUENCE [LARGE SCALE GENOMIC DNA]</scope>
    <source>
        <strain evidence="1">IBCAS-2021</strain>
        <tissue evidence="1">Leaf</tissue>
    </source>
</reference>
<gene>
    <name evidence="1" type="ORF">H6P81_011263</name>
</gene>
<sequence length="125" mass="13534">MEHVATSSCLFRTILSVDPCITRPTFLHKGQGQRIHKAIFVKPIRRASLEVEVSTWLKTVESLDEEVALVKRPCPTDISGFTAHLAIPGASAAALHLPTVLVAVMATGNPNPRNPPPPPPPPRCF</sequence>
<protein>
    <submittedName>
        <fullName evidence="1">Uncharacterized protein</fullName>
    </submittedName>
</protein>